<comment type="caution">
    <text evidence="1">The sequence shown here is derived from an EMBL/GenBank/DDBJ whole genome shotgun (WGS) entry which is preliminary data.</text>
</comment>
<proteinExistence type="predicted"/>
<reference evidence="1 2" key="1">
    <citation type="submission" date="2017-12" db="EMBL/GenBank/DDBJ databases">
        <title>Comparative genomics of Botrytis spp.</title>
        <authorList>
            <person name="Valero-Jimenez C.A."/>
            <person name="Tapia P."/>
            <person name="Veloso J."/>
            <person name="Silva-Moreno E."/>
            <person name="Staats M."/>
            <person name="Valdes J.H."/>
            <person name="Van Kan J.A.L."/>
        </authorList>
    </citation>
    <scope>NUCLEOTIDE SEQUENCE [LARGE SCALE GENOMIC DNA]</scope>
    <source>
        <strain evidence="1 2">MUCL435</strain>
    </source>
</reference>
<gene>
    <name evidence="1" type="ORF">BGAL_0099g00220</name>
</gene>
<dbReference type="InterPro" id="IPR054208">
    <property type="entry name" value="DUF6914"/>
</dbReference>
<dbReference type="Proteomes" id="UP000308671">
    <property type="component" value="Unassembled WGS sequence"/>
</dbReference>
<keyword evidence="2" id="KW-1185">Reference proteome</keyword>
<name>A0A4S8R1V5_9HELO</name>
<evidence type="ECO:0000313" key="2">
    <source>
        <dbReference type="Proteomes" id="UP000308671"/>
    </source>
</evidence>
<dbReference type="EMBL" id="PQXL01000099">
    <property type="protein sequence ID" value="THV51783.1"/>
    <property type="molecule type" value="Genomic_DNA"/>
</dbReference>
<dbReference type="Pfam" id="PF21858">
    <property type="entry name" value="DUF6914"/>
    <property type="match status" value="1"/>
</dbReference>
<organism evidence="1 2">
    <name type="scientific">Botrytis galanthina</name>
    <dbReference type="NCBI Taxonomy" id="278940"/>
    <lineage>
        <taxon>Eukaryota</taxon>
        <taxon>Fungi</taxon>
        <taxon>Dikarya</taxon>
        <taxon>Ascomycota</taxon>
        <taxon>Pezizomycotina</taxon>
        <taxon>Leotiomycetes</taxon>
        <taxon>Helotiales</taxon>
        <taxon>Sclerotiniaceae</taxon>
        <taxon>Botrytis</taxon>
    </lineage>
</organism>
<protein>
    <submittedName>
        <fullName evidence="1">Uncharacterized protein</fullName>
    </submittedName>
</protein>
<sequence>MSLSTLQPNALYIALFTRGYPNQPDDFHWALYLHHNVQKGGIKYHVRNRGAGWTVDHGSTKGILKEALLVCLVQIAVIPDGKEEFVNEVFRSLDGTLNEGEITCRTWILRVLEPLMRSGKGEGEGDGVKILGCESIEGLEREVKDLGNRYMDEANENVQPRPVEVSRFRLDSTRFVLTEAHNVYSENDV</sequence>
<dbReference type="AlphaFoldDB" id="A0A4S8R1V5"/>
<evidence type="ECO:0000313" key="1">
    <source>
        <dbReference type="EMBL" id="THV51783.1"/>
    </source>
</evidence>
<dbReference type="OrthoDB" id="3016366at2759"/>
<accession>A0A4S8R1V5</accession>